<dbReference type="GO" id="GO:0016747">
    <property type="term" value="F:acyltransferase activity, transferring groups other than amino-acyl groups"/>
    <property type="evidence" value="ECO:0007669"/>
    <property type="project" value="InterPro"/>
</dbReference>
<evidence type="ECO:0000256" key="1">
    <source>
        <dbReference type="ARBA" id="ARBA00022679"/>
    </source>
</evidence>
<organism evidence="4 5">
    <name type="scientific">Spirosoma foliorum</name>
    <dbReference type="NCBI Taxonomy" id="2710596"/>
    <lineage>
        <taxon>Bacteria</taxon>
        <taxon>Pseudomonadati</taxon>
        <taxon>Bacteroidota</taxon>
        <taxon>Cytophagia</taxon>
        <taxon>Cytophagales</taxon>
        <taxon>Cytophagaceae</taxon>
        <taxon>Spirosoma</taxon>
    </lineage>
</organism>
<proteinExistence type="predicted"/>
<dbReference type="SUPFAM" id="SSF55729">
    <property type="entry name" value="Acyl-CoA N-acyltransferases (Nat)"/>
    <property type="match status" value="1"/>
</dbReference>
<dbReference type="InterPro" id="IPR050832">
    <property type="entry name" value="Bact_Acetyltransf"/>
</dbReference>
<feature type="domain" description="N-acetyltransferase" evidence="3">
    <location>
        <begin position="11"/>
        <end position="153"/>
    </location>
</feature>
<dbReference type="PROSITE" id="PS51186">
    <property type="entry name" value="GNAT"/>
    <property type="match status" value="1"/>
</dbReference>
<evidence type="ECO:0000259" key="3">
    <source>
        <dbReference type="PROSITE" id="PS51186"/>
    </source>
</evidence>
<dbReference type="KEGG" id="sfol:H3H32_20690"/>
<evidence type="ECO:0000313" key="5">
    <source>
        <dbReference type="Proteomes" id="UP000515369"/>
    </source>
</evidence>
<dbReference type="Proteomes" id="UP000515369">
    <property type="component" value="Chromosome"/>
</dbReference>
<dbReference type="AlphaFoldDB" id="A0A7G5GNI2"/>
<dbReference type="Gene3D" id="3.40.630.30">
    <property type="match status" value="1"/>
</dbReference>
<evidence type="ECO:0000313" key="4">
    <source>
        <dbReference type="EMBL" id="QMW00424.1"/>
    </source>
</evidence>
<dbReference type="CDD" id="cd04301">
    <property type="entry name" value="NAT_SF"/>
    <property type="match status" value="1"/>
</dbReference>
<evidence type="ECO:0000256" key="2">
    <source>
        <dbReference type="ARBA" id="ARBA00023315"/>
    </source>
</evidence>
<dbReference type="Pfam" id="PF00583">
    <property type="entry name" value="Acetyltransf_1"/>
    <property type="match status" value="1"/>
</dbReference>
<dbReference type="InterPro" id="IPR000182">
    <property type="entry name" value="GNAT_dom"/>
</dbReference>
<keyword evidence="2" id="KW-0012">Acyltransferase</keyword>
<protein>
    <submittedName>
        <fullName evidence="4">GNAT family N-acetyltransferase</fullName>
    </submittedName>
</protein>
<dbReference type="PANTHER" id="PTHR43877:SF2">
    <property type="entry name" value="AMINOALKYLPHOSPHONATE N-ACETYLTRANSFERASE-RELATED"/>
    <property type="match status" value="1"/>
</dbReference>
<keyword evidence="5" id="KW-1185">Reference proteome</keyword>
<accession>A0A7G5GNI2</accession>
<dbReference type="EMBL" id="CP059732">
    <property type="protein sequence ID" value="QMW00424.1"/>
    <property type="molecule type" value="Genomic_DNA"/>
</dbReference>
<keyword evidence="1 4" id="KW-0808">Transferase</keyword>
<name>A0A7G5GNI2_9BACT</name>
<dbReference type="InterPro" id="IPR016181">
    <property type="entry name" value="Acyl_CoA_acyltransferase"/>
</dbReference>
<dbReference type="PANTHER" id="PTHR43877">
    <property type="entry name" value="AMINOALKYLPHOSPHONATE N-ACETYLTRANSFERASE-RELATED-RELATED"/>
    <property type="match status" value="1"/>
</dbReference>
<gene>
    <name evidence="4" type="ORF">H3H32_20690</name>
</gene>
<sequence length="153" mass="17617">MTPQSTFANLIQIRTAASTDEPIVYSFLCDLEETILERAAFGMVYQQNLANPSIHYLVAEQQGDVIGFISCHVQYLLHHCGKVGEIQELYVRPDLRNQRIGHELVSALDALAIRENLVNLEVTTNQKRLDTVRFYERESFQKTHFKLVKPIQR</sequence>
<reference evidence="4 5" key="1">
    <citation type="submission" date="2020-07" db="EMBL/GenBank/DDBJ databases">
        <title>Spirosoma foliorum sp. nov., isolated from the leaves on the Nejang mountain Korea, Republic of.</title>
        <authorList>
            <person name="Ho H."/>
            <person name="Lee Y.-J."/>
            <person name="Nurcahyanto D.-A."/>
            <person name="Kim S.-G."/>
        </authorList>
    </citation>
    <scope>NUCLEOTIDE SEQUENCE [LARGE SCALE GENOMIC DNA]</scope>
    <source>
        <strain evidence="4 5">PL0136</strain>
    </source>
</reference>